<reference evidence="5 6" key="1">
    <citation type="submission" date="2024-06" db="EMBL/GenBank/DDBJ databases">
        <authorList>
            <person name="Li F."/>
        </authorList>
    </citation>
    <scope>NUCLEOTIDE SEQUENCE [LARGE SCALE GENOMIC DNA]</scope>
    <source>
        <strain evidence="5 6">GXAS 311</strain>
    </source>
</reference>
<comment type="catalytic activity">
    <reaction evidence="4">
        <text>N-terminal L-lysyl-[protein] + L-leucyl-tRNA(Leu) = N-terminal L-leucyl-L-lysyl-[protein] + tRNA(Leu) + H(+)</text>
        <dbReference type="Rhea" id="RHEA:12340"/>
        <dbReference type="Rhea" id="RHEA-COMP:9613"/>
        <dbReference type="Rhea" id="RHEA-COMP:9622"/>
        <dbReference type="Rhea" id="RHEA-COMP:12670"/>
        <dbReference type="Rhea" id="RHEA-COMP:12671"/>
        <dbReference type="ChEBI" id="CHEBI:15378"/>
        <dbReference type="ChEBI" id="CHEBI:65249"/>
        <dbReference type="ChEBI" id="CHEBI:78442"/>
        <dbReference type="ChEBI" id="CHEBI:78494"/>
        <dbReference type="ChEBI" id="CHEBI:133043"/>
        <dbReference type="EC" id="2.3.2.6"/>
    </reaction>
</comment>
<proteinExistence type="inferred from homology"/>
<dbReference type="RefSeq" id="WP_353873438.1">
    <property type="nucleotide sequence ID" value="NZ_JBEVCJ010000001.1"/>
</dbReference>
<dbReference type="InterPro" id="IPR042203">
    <property type="entry name" value="Leu/Phe-tRNA_Trfase_C"/>
</dbReference>
<dbReference type="NCBIfam" id="TIGR00667">
    <property type="entry name" value="aat"/>
    <property type="match status" value="1"/>
</dbReference>
<dbReference type="EMBL" id="JBEVCJ010000001">
    <property type="protein sequence ID" value="MET1253900.1"/>
    <property type="molecule type" value="Genomic_DNA"/>
</dbReference>
<dbReference type="Pfam" id="PF03588">
    <property type="entry name" value="Leu_Phe_trans"/>
    <property type="match status" value="1"/>
</dbReference>
<evidence type="ECO:0000256" key="4">
    <source>
        <dbReference type="HAMAP-Rule" id="MF_00688"/>
    </source>
</evidence>
<keyword evidence="3 4" id="KW-0012">Acyltransferase</keyword>
<organism evidence="5 6">
    <name type="scientific">Aliikangiella maris</name>
    <dbReference type="NCBI Taxonomy" id="3162458"/>
    <lineage>
        <taxon>Bacteria</taxon>
        <taxon>Pseudomonadati</taxon>
        <taxon>Pseudomonadota</taxon>
        <taxon>Gammaproteobacteria</taxon>
        <taxon>Oceanospirillales</taxon>
        <taxon>Pleioneaceae</taxon>
        <taxon>Aliikangiella</taxon>
    </lineage>
</organism>
<dbReference type="InterPro" id="IPR042221">
    <property type="entry name" value="Leu/Phe-tRNA_Trfase_N"/>
</dbReference>
<comment type="subcellular location">
    <subcellularLocation>
        <location evidence="4">Cytoplasm</location>
    </subcellularLocation>
</comment>
<keyword evidence="6" id="KW-1185">Reference proteome</keyword>
<dbReference type="Proteomes" id="UP001548189">
    <property type="component" value="Unassembled WGS sequence"/>
</dbReference>
<dbReference type="SUPFAM" id="SSF55729">
    <property type="entry name" value="Acyl-CoA N-acyltransferases (Nat)"/>
    <property type="match status" value="1"/>
</dbReference>
<comment type="similarity">
    <text evidence="4">Belongs to the L/F-transferase family.</text>
</comment>
<dbReference type="GO" id="GO:0008914">
    <property type="term" value="F:leucyl-tRNA--protein transferase activity"/>
    <property type="evidence" value="ECO:0007669"/>
    <property type="project" value="UniProtKB-EC"/>
</dbReference>
<comment type="catalytic activity">
    <reaction evidence="4">
        <text>N-terminal L-arginyl-[protein] + L-leucyl-tRNA(Leu) = N-terminal L-leucyl-L-arginyl-[protein] + tRNA(Leu) + H(+)</text>
        <dbReference type="Rhea" id="RHEA:50416"/>
        <dbReference type="Rhea" id="RHEA-COMP:9613"/>
        <dbReference type="Rhea" id="RHEA-COMP:9622"/>
        <dbReference type="Rhea" id="RHEA-COMP:12672"/>
        <dbReference type="Rhea" id="RHEA-COMP:12673"/>
        <dbReference type="ChEBI" id="CHEBI:15378"/>
        <dbReference type="ChEBI" id="CHEBI:64719"/>
        <dbReference type="ChEBI" id="CHEBI:78442"/>
        <dbReference type="ChEBI" id="CHEBI:78494"/>
        <dbReference type="ChEBI" id="CHEBI:133044"/>
        <dbReference type="EC" id="2.3.2.6"/>
    </reaction>
</comment>
<evidence type="ECO:0000256" key="2">
    <source>
        <dbReference type="ARBA" id="ARBA00022679"/>
    </source>
</evidence>
<dbReference type="InterPro" id="IPR016181">
    <property type="entry name" value="Acyl_CoA_acyltransferase"/>
</dbReference>
<dbReference type="EC" id="2.3.2.6" evidence="4"/>
<evidence type="ECO:0000256" key="3">
    <source>
        <dbReference type="ARBA" id="ARBA00023315"/>
    </source>
</evidence>
<dbReference type="InterPro" id="IPR004616">
    <property type="entry name" value="Leu/Phe-tRNA_Trfase"/>
</dbReference>
<evidence type="ECO:0000313" key="5">
    <source>
        <dbReference type="EMBL" id="MET1253900.1"/>
    </source>
</evidence>
<evidence type="ECO:0000256" key="1">
    <source>
        <dbReference type="ARBA" id="ARBA00022490"/>
    </source>
</evidence>
<evidence type="ECO:0000313" key="6">
    <source>
        <dbReference type="Proteomes" id="UP001548189"/>
    </source>
</evidence>
<comment type="caution">
    <text evidence="5">The sequence shown here is derived from an EMBL/GenBank/DDBJ whole genome shotgun (WGS) entry which is preliminary data.</text>
</comment>
<comment type="function">
    <text evidence="4">Functions in the N-end rule pathway of protein degradation where it conjugates Leu, Phe and, less efficiently, Met from aminoacyl-tRNAs to the N-termini of proteins containing an N-terminal arginine or lysine.</text>
</comment>
<keyword evidence="2 4" id="KW-0808">Transferase</keyword>
<dbReference type="PANTHER" id="PTHR30098">
    <property type="entry name" value="LEUCYL/PHENYLALANYL-TRNA--PROTEIN TRANSFERASE"/>
    <property type="match status" value="1"/>
</dbReference>
<gene>
    <name evidence="4 5" type="primary">aat</name>
    <name evidence="5" type="ORF">ABVT43_02060</name>
</gene>
<dbReference type="Gene3D" id="3.30.70.3550">
    <property type="entry name" value="Leucyl/phenylalanyl-tRNA-protein transferase, N-terminal domain"/>
    <property type="match status" value="1"/>
</dbReference>
<dbReference type="Gene3D" id="3.40.630.70">
    <property type="entry name" value="Leucyl/phenylalanyl-tRNA-protein transferase, C-terminal domain"/>
    <property type="match status" value="1"/>
</dbReference>
<name>A0ABV2BPM0_9GAMM</name>
<protein>
    <recommendedName>
        <fullName evidence="4">Leucyl/phenylalanyl-tRNA--protein transferase</fullName>
        <ecNumber evidence="4">2.3.2.6</ecNumber>
    </recommendedName>
    <alternativeName>
        <fullName evidence="4">L/F-transferase</fullName>
    </alternativeName>
    <alternativeName>
        <fullName evidence="4">Leucyltransferase</fullName>
    </alternativeName>
    <alternativeName>
        <fullName evidence="4">Phenyalanyltransferase</fullName>
    </alternativeName>
</protein>
<keyword evidence="1 4" id="KW-0963">Cytoplasm</keyword>
<sequence>MLPYLNKNSPFPNVQSALADPNGLLAAGADLSTSRLLDAYRKGIFPWYSQGEPLLWWSPDPRTVFDLSNFNIHSSVLKTLKRNQLTVTINQNFSLVINHCALPRAEGEGTWITNEMKIAYTDLHQLGHAHSVEVWQEDTIVGGIYGVVCGQVFCGESMFSRISNGSKIALSCLARYLLQSGFKLIDCQVENPHLASLGCINIPRNKYLSFLEKENNLVTNKIWERKILDWQTLLI</sequence>
<dbReference type="HAMAP" id="MF_00688">
    <property type="entry name" value="Leu_Phe_trans"/>
    <property type="match status" value="1"/>
</dbReference>
<accession>A0ABV2BPM0</accession>
<comment type="catalytic activity">
    <reaction evidence="4">
        <text>L-phenylalanyl-tRNA(Phe) + an N-terminal L-alpha-aminoacyl-[protein] = an N-terminal L-phenylalanyl-L-alpha-aminoacyl-[protein] + tRNA(Phe)</text>
        <dbReference type="Rhea" id="RHEA:43632"/>
        <dbReference type="Rhea" id="RHEA-COMP:9668"/>
        <dbReference type="Rhea" id="RHEA-COMP:9699"/>
        <dbReference type="Rhea" id="RHEA-COMP:10636"/>
        <dbReference type="Rhea" id="RHEA-COMP:10637"/>
        <dbReference type="ChEBI" id="CHEBI:78442"/>
        <dbReference type="ChEBI" id="CHEBI:78531"/>
        <dbReference type="ChEBI" id="CHEBI:78597"/>
        <dbReference type="ChEBI" id="CHEBI:83561"/>
        <dbReference type="EC" id="2.3.2.6"/>
    </reaction>
</comment>
<dbReference type="PANTHER" id="PTHR30098:SF2">
    <property type="entry name" value="LEUCYL_PHENYLALANYL-TRNA--PROTEIN TRANSFERASE"/>
    <property type="match status" value="1"/>
</dbReference>